<dbReference type="CDD" id="cd08241">
    <property type="entry name" value="QOR1"/>
    <property type="match status" value="1"/>
</dbReference>
<comment type="caution">
    <text evidence="2">The sequence shown here is derived from an EMBL/GenBank/DDBJ whole genome shotgun (WGS) entry which is preliminary data.</text>
</comment>
<dbReference type="SMART" id="SM00829">
    <property type="entry name" value="PKS_ER"/>
    <property type="match status" value="1"/>
</dbReference>
<evidence type="ECO:0000313" key="3">
    <source>
        <dbReference type="Proteomes" id="UP000613266"/>
    </source>
</evidence>
<dbReference type="PANTHER" id="PTHR43677:SF4">
    <property type="entry name" value="QUINONE OXIDOREDUCTASE-LIKE PROTEIN 2"/>
    <property type="match status" value="1"/>
</dbReference>
<dbReference type="Pfam" id="PF08240">
    <property type="entry name" value="ADH_N"/>
    <property type="match status" value="1"/>
</dbReference>
<dbReference type="InterPro" id="IPR011032">
    <property type="entry name" value="GroES-like_sf"/>
</dbReference>
<dbReference type="InterPro" id="IPR002364">
    <property type="entry name" value="Quin_OxRdtase/zeta-crystal_CS"/>
</dbReference>
<dbReference type="Gene3D" id="3.90.180.10">
    <property type="entry name" value="Medium-chain alcohol dehydrogenases, catalytic domain"/>
    <property type="match status" value="1"/>
</dbReference>
<dbReference type="GO" id="GO:0016491">
    <property type="term" value="F:oxidoreductase activity"/>
    <property type="evidence" value="ECO:0007669"/>
    <property type="project" value="InterPro"/>
</dbReference>
<evidence type="ECO:0000259" key="1">
    <source>
        <dbReference type="SMART" id="SM00829"/>
    </source>
</evidence>
<dbReference type="AlphaFoldDB" id="A0A931J1S6"/>
<gene>
    <name evidence="2" type="ORF">I7X39_07580</name>
</gene>
<dbReference type="Gene3D" id="3.40.50.720">
    <property type="entry name" value="NAD(P)-binding Rossmann-like Domain"/>
    <property type="match status" value="1"/>
</dbReference>
<keyword evidence="3" id="KW-1185">Reference proteome</keyword>
<dbReference type="Proteomes" id="UP000613266">
    <property type="component" value="Unassembled WGS sequence"/>
</dbReference>
<dbReference type="InterPro" id="IPR051397">
    <property type="entry name" value="Zn-ADH-like_protein"/>
</dbReference>
<evidence type="ECO:0000313" key="2">
    <source>
        <dbReference type="EMBL" id="MBH9576761.1"/>
    </source>
</evidence>
<sequence>MHAWICEQATGLDGLRWAELPDPQPGPGQVRVAIEAASLNFPDWLIVNGQYQMKPPLPFVPGAEFCGRVVALGAGVDAALLGRRVAGFAGLGGFATQTVAPAAALLPLPESLPPEAGAALLLTYGTVAHALQRAALRAGETLLVLGAAGGVGTAAIQLAKAAGARVLAVASTPEKRQACLDIGADQALPTEGLREALKAAASQGVDAVLDPVGGPLAEAALRALAWRGRYLVVGFAQGQIPALPWNLLLLKEAALLGVWWGEFAKREPAANAALLAGLLPLWEQGSVRPVLDQVLPMRELPAAFARMTARAVVGKLVLRNE</sequence>
<accession>A0A931J1S6</accession>
<dbReference type="PROSITE" id="PS01162">
    <property type="entry name" value="QOR_ZETA_CRYSTAL"/>
    <property type="match status" value="1"/>
</dbReference>
<reference evidence="2" key="1">
    <citation type="submission" date="2020-12" db="EMBL/GenBank/DDBJ databases">
        <title>The genome sequence of Inhella sp. 1Y17.</title>
        <authorList>
            <person name="Liu Y."/>
        </authorList>
    </citation>
    <scope>NUCLEOTIDE SEQUENCE</scope>
    <source>
        <strain evidence="2">1Y17</strain>
    </source>
</reference>
<dbReference type="GO" id="GO:0008270">
    <property type="term" value="F:zinc ion binding"/>
    <property type="evidence" value="ECO:0007669"/>
    <property type="project" value="InterPro"/>
</dbReference>
<dbReference type="InterPro" id="IPR013154">
    <property type="entry name" value="ADH-like_N"/>
</dbReference>
<protein>
    <submittedName>
        <fullName evidence="2">NADPH:quinone oxidoreductase family protein</fullName>
    </submittedName>
</protein>
<proteinExistence type="predicted"/>
<dbReference type="InterPro" id="IPR036291">
    <property type="entry name" value="NAD(P)-bd_dom_sf"/>
</dbReference>
<dbReference type="PANTHER" id="PTHR43677">
    <property type="entry name" value="SHORT-CHAIN DEHYDROGENASE/REDUCTASE"/>
    <property type="match status" value="1"/>
</dbReference>
<feature type="domain" description="Enoyl reductase (ER)" evidence="1">
    <location>
        <begin position="11"/>
        <end position="318"/>
    </location>
</feature>
<dbReference type="InterPro" id="IPR020843">
    <property type="entry name" value="ER"/>
</dbReference>
<dbReference type="InterPro" id="IPR013149">
    <property type="entry name" value="ADH-like_C"/>
</dbReference>
<dbReference type="EMBL" id="JAEDAK010000004">
    <property type="protein sequence ID" value="MBH9576761.1"/>
    <property type="molecule type" value="Genomic_DNA"/>
</dbReference>
<organism evidence="2 3">
    <name type="scientific">Inhella proteolytica</name>
    <dbReference type="NCBI Taxonomy" id="2795029"/>
    <lineage>
        <taxon>Bacteria</taxon>
        <taxon>Pseudomonadati</taxon>
        <taxon>Pseudomonadota</taxon>
        <taxon>Betaproteobacteria</taxon>
        <taxon>Burkholderiales</taxon>
        <taxon>Sphaerotilaceae</taxon>
        <taxon>Inhella</taxon>
    </lineage>
</organism>
<dbReference type="Pfam" id="PF00107">
    <property type="entry name" value="ADH_zinc_N"/>
    <property type="match status" value="1"/>
</dbReference>
<dbReference type="SUPFAM" id="SSF50129">
    <property type="entry name" value="GroES-like"/>
    <property type="match status" value="1"/>
</dbReference>
<dbReference type="SUPFAM" id="SSF51735">
    <property type="entry name" value="NAD(P)-binding Rossmann-fold domains"/>
    <property type="match status" value="1"/>
</dbReference>
<name>A0A931J1S6_9BURK</name>
<dbReference type="RefSeq" id="WP_198110374.1">
    <property type="nucleotide sequence ID" value="NZ_JAEDAK010000004.1"/>
</dbReference>